<feature type="compositionally biased region" description="Basic and acidic residues" evidence="1">
    <location>
        <begin position="21"/>
        <end position="33"/>
    </location>
</feature>
<feature type="domain" description="Merozoite surface protein C-terminal" evidence="2">
    <location>
        <begin position="140"/>
        <end position="254"/>
    </location>
</feature>
<feature type="compositionally biased region" description="Polar residues" evidence="1">
    <location>
        <begin position="7"/>
        <end position="20"/>
    </location>
</feature>
<protein>
    <submittedName>
        <fullName evidence="3">MSP7-like protein, putative</fullName>
    </submittedName>
</protein>
<feature type="compositionally biased region" description="Low complexity" evidence="1">
    <location>
        <begin position="115"/>
        <end position="128"/>
    </location>
</feature>
<dbReference type="Pfam" id="PF12948">
    <property type="entry name" value="MSP7_C"/>
    <property type="match status" value="1"/>
</dbReference>
<dbReference type="EMBL" id="LT594500">
    <property type="protein sequence ID" value="SBT80070.1"/>
    <property type="molecule type" value="Genomic_DNA"/>
</dbReference>
<proteinExistence type="predicted"/>
<feature type="region of interest" description="Disordered" evidence="1">
    <location>
        <begin position="1"/>
        <end position="129"/>
    </location>
</feature>
<dbReference type="InterPro" id="IPR024781">
    <property type="entry name" value="MSP_C"/>
</dbReference>
<evidence type="ECO:0000313" key="3">
    <source>
        <dbReference type="EMBL" id="SBT80070.1"/>
    </source>
</evidence>
<sequence length="264" mass="28700">MPIWGNKPNNIPNTTVNENANLKDDKGDAENSEKTFIGQNARGDVNGGVGVGVDVVGSGGGGGGNGVSGGESRGGQGENSGSQTEATQQQSAVNVPVTEGRNQTNAQTAAPISAEPPNGAPQAQAAAQHQVDTNSAKIIYLDILYDDLLTDPNKKNIIDESEYHIKYNDFKKNYDAFQINENEYEIIKKIIDSILRKGTDAAKKNTVITDIFKNILSDEKFEEKFKNLIYGVYIFAKRHSYLNAKKIDNDNKFFGYVGDMMNTL</sequence>
<dbReference type="Proteomes" id="UP000219799">
    <property type="component" value="Chromosome 12"/>
</dbReference>
<accession>A0A1C3L0K9</accession>
<dbReference type="VEuPathDB" id="PlasmoDB:PmUG01_12030300"/>
<evidence type="ECO:0000256" key="1">
    <source>
        <dbReference type="SAM" id="MobiDB-lite"/>
    </source>
</evidence>
<feature type="compositionally biased region" description="Gly residues" evidence="1">
    <location>
        <begin position="45"/>
        <end position="78"/>
    </location>
</feature>
<organism evidence="3 4">
    <name type="scientific">Plasmodium malariae</name>
    <dbReference type="NCBI Taxonomy" id="5858"/>
    <lineage>
        <taxon>Eukaryota</taxon>
        <taxon>Sar</taxon>
        <taxon>Alveolata</taxon>
        <taxon>Apicomplexa</taxon>
        <taxon>Aconoidasida</taxon>
        <taxon>Haemosporida</taxon>
        <taxon>Plasmodiidae</taxon>
        <taxon>Plasmodium</taxon>
        <taxon>Plasmodium (Plasmodium)</taxon>
    </lineage>
</organism>
<evidence type="ECO:0000259" key="2">
    <source>
        <dbReference type="Pfam" id="PF12948"/>
    </source>
</evidence>
<dbReference type="AlphaFoldDB" id="A0A1C3L0K9"/>
<reference evidence="3 4" key="1">
    <citation type="submission" date="2016-06" db="EMBL/GenBank/DDBJ databases">
        <authorList>
            <consortium name="Pathogen Informatics"/>
        </authorList>
    </citation>
    <scope>NUCLEOTIDE SEQUENCE [LARGE SCALE GENOMIC DNA]</scope>
    <source>
        <strain evidence="3">PmlGA01</strain>
    </source>
</reference>
<name>A0A1C3L0K9_PLAMA</name>
<feature type="compositionally biased region" description="Polar residues" evidence="1">
    <location>
        <begin position="100"/>
        <end position="110"/>
    </location>
</feature>
<gene>
    <name evidence="3" type="primary">PmlGA01_120023300</name>
    <name evidence="3" type="ORF">PMLGA01_120023300</name>
</gene>
<evidence type="ECO:0000313" key="4">
    <source>
        <dbReference type="Proteomes" id="UP000219799"/>
    </source>
</evidence>
<feature type="compositionally biased region" description="Polar residues" evidence="1">
    <location>
        <begin position="84"/>
        <end position="93"/>
    </location>
</feature>